<dbReference type="InterPro" id="IPR032817">
    <property type="entry name" value="Mon2_C"/>
</dbReference>
<evidence type="ECO:0000259" key="6">
    <source>
        <dbReference type="Pfam" id="PF16206"/>
    </source>
</evidence>
<comment type="similarity">
    <text evidence="1">Belongs to the MON2 family.</text>
</comment>
<feature type="region of interest" description="Disordered" evidence="4">
    <location>
        <begin position="1652"/>
        <end position="1682"/>
    </location>
</feature>
<feature type="region of interest" description="Disordered" evidence="4">
    <location>
        <begin position="381"/>
        <end position="413"/>
    </location>
</feature>
<dbReference type="PANTHER" id="PTHR10663">
    <property type="entry name" value="GUANYL-NUCLEOTIDE EXCHANGE FACTOR"/>
    <property type="match status" value="1"/>
</dbReference>
<feature type="domain" description="Mon2 C-terminal" evidence="6">
    <location>
        <begin position="1338"/>
        <end position="1635"/>
    </location>
</feature>
<feature type="domain" description="Mon2/Sec7/BIG1-like dimerisation and cyclophilin-binding" evidence="7">
    <location>
        <begin position="4"/>
        <end position="176"/>
    </location>
</feature>
<dbReference type="Pfam" id="PF12783">
    <property type="entry name" value="Sec7-like_HUS"/>
    <property type="match status" value="1"/>
</dbReference>
<dbReference type="SUPFAM" id="SSF48371">
    <property type="entry name" value="ARM repeat"/>
    <property type="match status" value="1"/>
</dbReference>
<feature type="compositionally biased region" description="Polar residues" evidence="4">
    <location>
        <begin position="677"/>
        <end position="686"/>
    </location>
</feature>
<evidence type="ECO:0000256" key="1">
    <source>
        <dbReference type="ARBA" id="ARBA00008144"/>
    </source>
</evidence>
<evidence type="ECO:0000256" key="2">
    <source>
        <dbReference type="ARBA" id="ARBA00022448"/>
    </source>
</evidence>
<dbReference type="EMBL" id="MCGE01000011">
    <property type="protein sequence ID" value="ORZ16377.1"/>
    <property type="molecule type" value="Genomic_DNA"/>
</dbReference>
<feature type="region of interest" description="Disordered" evidence="4">
    <location>
        <begin position="652"/>
        <end position="686"/>
    </location>
</feature>
<reference evidence="8 9" key="1">
    <citation type="submission" date="2016-07" db="EMBL/GenBank/DDBJ databases">
        <title>Pervasive Adenine N6-methylation of Active Genes in Fungi.</title>
        <authorList>
            <consortium name="DOE Joint Genome Institute"/>
            <person name="Mondo S.J."/>
            <person name="Dannebaum R.O."/>
            <person name="Kuo R.C."/>
            <person name="Labutti K."/>
            <person name="Haridas S."/>
            <person name="Kuo A."/>
            <person name="Salamov A."/>
            <person name="Ahrendt S.R."/>
            <person name="Lipzen A."/>
            <person name="Sullivan W."/>
            <person name="Andreopoulos W.B."/>
            <person name="Clum A."/>
            <person name="Lindquist E."/>
            <person name="Daum C."/>
            <person name="Ramamoorthy G.K."/>
            <person name="Gryganskyi A."/>
            <person name="Culley D."/>
            <person name="Magnuson J.K."/>
            <person name="James T.Y."/>
            <person name="O'Malley M.A."/>
            <person name="Stajich J.E."/>
            <person name="Spatafora J.W."/>
            <person name="Visel A."/>
            <person name="Grigoriev I.V."/>
        </authorList>
    </citation>
    <scope>NUCLEOTIDE SEQUENCE [LARGE SCALE GENOMIC DNA]</scope>
    <source>
        <strain evidence="8 9">NRRL 1336</strain>
    </source>
</reference>
<evidence type="ECO:0000256" key="4">
    <source>
        <dbReference type="SAM" id="MobiDB-lite"/>
    </source>
</evidence>
<dbReference type="Proteomes" id="UP000193560">
    <property type="component" value="Unassembled WGS sequence"/>
</dbReference>
<dbReference type="Pfam" id="PF16213">
    <property type="entry name" value="DCB"/>
    <property type="match status" value="1"/>
</dbReference>
<dbReference type="InterPro" id="IPR032691">
    <property type="entry name" value="Mon2/Sec7/BIG1-like_HUS"/>
</dbReference>
<dbReference type="GO" id="GO:0015031">
    <property type="term" value="P:protein transport"/>
    <property type="evidence" value="ECO:0007669"/>
    <property type="project" value="UniProtKB-KW"/>
</dbReference>
<evidence type="ECO:0008006" key="10">
    <source>
        <dbReference type="Google" id="ProtNLM"/>
    </source>
</evidence>
<evidence type="ECO:0000313" key="8">
    <source>
        <dbReference type="EMBL" id="ORZ16377.1"/>
    </source>
</evidence>
<keyword evidence="3" id="KW-0653">Protein transport</keyword>
<dbReference type="STRING" id="90262.A0A1X2IH32"/>
<evidence type="ECO:0000313" key="9">
    <source>
        <dbReference type="Proteomes" id="UP000193560"/>
    </source>
</evidence>
<accession>A0A1X2IH32</accession>
<comment type="caution">
    <text evidence="8">The sequence shown here is derived from an EMBL/GenBank/DDBJ whole genome shotgun (WGS) entry which is preliminary data.</text>
</comment>
<dbReference type="PANTHER" id="PTHR10663:SF333">
    <property type="entry name" value="PROTEIN MON2 HOMOLOG"/>
    <property type="match status" value="1"/>
</dbReference>
<dbReference type="OrthoDB" id="294853at2759"/>
<feature type="domain" description="Mon2 C-terminal" evidence="6">
    <location>
        <begin position="985"/>
        <end position="1257"/>
    </location>
</feature>
<dbReference type="Pfam" id="PF16206">
    <property type="entry name" value="Mon2_C"/>
    <property type="match status" value="2"/>
</dbReference>
<dbReference type="InterPro" id="IPR032629">
    <property type="entry name" value="DCB_dom"/>
</dbReference>
<dbReference type="GO" id="GO:0005794">
    <property type="term" value="C:Golgi apparatus"/>
    <property type="evidence" value="ECO:0007669"/>
    <property type="project" value="UniProtKB-ARBA"/>
</dbReference>
<feature type="region of interest" description="Disordered" evidence="4">
    <location>
        <begin position="464"/>
        <end position="491"/>
    </location>
</feature>
<feature type="compositionally biased region" description="Polar residues" evidence="4">
    <location>
        <begin position="1672"/>
        <end position="1682"/>
    </location>
</feature>
<protein>
    <recommendedName>
        <fullName evidence="10">Guanine nucleotide exchange factor in Golgi transport N-terminal-domain-containing protein</fullName>
    </recommendedName>
</protein>
<feature type="compositionally biased region" description="Low complexity" evidence="4">
    <location>
        <begin position="1654"/>
        <end position="1671"/>
    </location>
</feature>
<sequence length="1845" mass="205692">MSGLSAFLQTELLSLSSEARRKHPEIKEAAERLSAILRSFKERPGYSISNELSKSDDALRPFVLACETKQVKLVTIAIGCIQKLISYHAIPETSVRTVLRTLTDISVHGVDIQLKILQTVLPLLTNYNSVHDDILAEALLICFRLQDSKIVVVNNTAAATLRQLVIYVFDKVAEEDKQELAADVATHSIKLTEDTTLSLHPCAKDAYYLFQDLCLLTNNEPPEYLRLGRLSETFGLELIESVLTNHYTLFRKHKELSSLLRERVCAMIIKTFSEKHEFPQTMRLTRVVYILIKQFSEILVTECEIFLSMFVKILEPENPLWQRVLAMEIFRGVCGNPMLMCSIYDWYDCQANSTNVFRDMITAFGRLATERPQLLGATQGGRESIDYSQGSTALHPSINTTSTTSPDSTHASLSSAGSTIRIQCIDQLDKMDPPAIPETYIFYLALLCLNSIADGLAGYTLPRFSTNNKTTSRRQDNESSGDGTTEESEADKKDLKLVTDMANVAWPGLLAAMSFFITTNLDEDLFQSTMRSYQNFTNVCGILGLVVPRDAFLTNLCKNAIPPVPVLSSGYFAGKNTTSSSTQESSGISYMDLTVQQQQHLSSITFSDKNLYSLRVLLNITMMLSSVLGSSWYLVLETLQQADFLLYNRSTQKGNTSAPGLRRTLTGTSTSTSSGSNMQSTSPGQATLSQMMDADHVSIIYTSLNRLFENSKYLDKSAFTDFTTALCRLSAQYSGVPYNDNDLDSVNKSSRAKIFNEKSFAMEKLHDISLMNMGRLLDTENQFKDWDLIMSHLITTANYINTPSPLRTQSCEIIPEIIIAAMNYALTEHKDAGDTTQNRLLKALNECINGIGTNDQNSTLFGTFVPVQKMGLETLNNLLQTSGHSFTCGWGLIFDMLCHVTAHYSNTNNSSSSIVTGDTNSNSNNSGYFGDKDISDARGRSSVDTTTSSIHTVGTPYMASGTPSNHKAYSGLIKIAFSSLQLICTDFLSTLSPDCIRQCIATLESFGTQCEDLNISLTAVGLLWNLSDFIQTKRLTLLTSSETPVTAQDDDVVDTDSLDIDKPIGNDESPKVLNILWMLLLLQLSRICIDGRPEVRNGAIQTLFRTIMMNGNELGPHLWQACIWHVLFPLLDAIRLASIQAVKMTSTMYQQGDDGKSATSPSSGNERDPSSGFMLHHSRDTAEKQWDETKVLVLTGISKSYRDFLLKLYHLPTFVRAWTLLLSHLENYCLRSSQEVALASVKSMKSMVTLTQDIDQKDELILELWRLCWESWVRIGTTAIQLPLDGDDTTVTITTSDDIDDNHDGMESNANAKLLKLDSDMDTSSLRIISEPVSKDMTQDTLTTYINMFIELYKVISVKFSMDDVKQLLAILRNVLVYATSPAYRPDVDHLSPLQEAVLNVIETLDMNVEGMAPLVLMDLCEYMTLAFMNPQDIRQQRGNVENEGAASSMGGGSGSKVLQLLSNQAKFSTVTYIALNKKCSNVVANLFKTHVKVLEMYTDGVFERVLSSYGVPMKLKYDCPPSYKHGDNKTPLWKTASNGFLEIICIGLEALHGFGEDVPLDRFIGVWRTLVDIFEGNLLSPSTPPTSLTIEELDVDEHFDISILSMIQNDIVVYLGQDRVPWDIIKKFVNVIRESSRLYYVDEHEISHRDQLNTSNNTKSTRSTTTVATNDDPTNGRTSDLMGTTGTIIPVMKESFAYAAFKLMFGLCSAERKGYEDVRKRIAQATIPVLLDRCETILRNYTTDEPLLGRCPFPRYLMGVRKDEMLFFLRQSIQLQLQPGIMNTAENGSIKGLLLSSPRAHLFYLYPSFCSMLTCDDHAVVELVRECLRVAGLEMGFDMGPSEI</sequence>
<feature type="compositionally biased region" description="Polar residues" evidence="4">
    <location>
        <begin position="386"/>
        <end position="413"/>
    </location>
</feature>
<gene>
    <name evidence="8" type="ORF">BCR42DRAFT_351969</name>
</gene>
<feature type="region of interest" description="Disordered" evidence="4">
    <location>
        <begin position="1150"/>
        <end position="1174"/>
    </location>
</feature>
<organism evidence="8 9">
    <name type="scientific">Absidia repens</name>
    <dbReference type="NCBI Taxonomy" id="90262"/>
    <lineage>
        <taxon>Eukaryota</taxon>
        <taxon>Fungi</taxon>
        <taxon>Fungi incertae sedis</taxon>
        <taxon>Mucoromycota</taxon>
        <taxon>Mucoromycotina</taxon>
        <taxon>Mucoromycetes</taxon>
        <taxon>Mucorales</taxon>
        <taxon>Cunninghamellaceae</taxon>
        <taxon>Absidia</taxon>
    </lineage>
</organism>
<name>A0A1X2IH32_9FUNG</name>
<keyword evidence="9" id="KW-1185">Reference proteome</keyword>
<evidence type="ECO:0000256" key="3">
    <source>
        <dbReference type="ARBA" id="ARBA00022927"/>
    </source>
</evidence>
<feature type="domain" description="Mon2/Sec7/BIG1-like HUS" evidence="5">
    <location>
        <begin position="202"/>
        <end position="356"/>
    </location>
</feature>
<feature type="compositionally biased region" description="Low complexity" evidence="4">
    <location>
        <begin position="660"/>
        <end position="676"/>
    </location>
</feature>
<dbReference type="InterPro" id="IPR016024">
    <property type="entry name" value="ARM-type_fold"/>
</dbReference>
<proteinExistence type="inferred from homology"/>
<evidence type="ECO:0000259" key="7">
    <source>
        <dbReference type="Pfam" id="PF16213"/>
    </source>
</evidence>
<keyword evidence="2" id="KW-0813">Transport</keyword>
<evidence type="ECO:0000259" key="5">
    <source>
        <dbReference type="Pfam" id="PF12783"/>
    </source>
</evidence>